<name>A0A556PS11_9BACI</name>
<organism evidence="8 9">
    <name type="scientific">Allobacillus salarius</name>
    <dbReference type="NCBI Taxonomy" id="1955272"/>
    <lineage>
        <taxon>Bacteria</taxon>
        <taxon>Bacillati</taxon>
        <taxon>Bacillota</taxon>
        <taxon>Bacilli</taxon>
        <taxon>Bacillales</taxon>
        <taxon>Bacillaceae</taxon>
        <taxon>Allobacillus</taxon>
    </lineage>
</organism>
<evidence type="ECO:0000256" key="5">
    <source>
        <dbReference type="HAMAP-Rule" id="MF_00040"/>
    </source>
</evidence>
<dbReference type="PANTHER" id="PTHR20982:SF3">
    <property type="entry name" value="MITOCHONDRIAL RIBOSOME RECYCLING FACTOR PSEUDO 1"/>
    <property type="match status" value="1"/>
</dbReference>
<dbReference type="GO" id="GO:0006415">
    <property type="term" value="P:translational termination"/>
    <property type="evidence" value="ECO:0007669"/>
    <property type="project" value="UniProtKB-UniRule"/>
</dbReference>
<evidence type="ECO:0000256" key="1">
    <source>
        <dbReference type="ARBA" id="ARBA00004496"/>
    </source>
</evidence>
<dbReference type="InterPro" id="IPR036191">
    <property type="entry name" value="RRF_sf"/>
</dbReference>
<dbReference type="GO" id="GO:0005737">
    <property type="term" value="C:cytoplasm"/>
    <property type="evidence" value="ECO:0007669"/>
    <property type="project" value="UniProtKB-SubCell"/>
</dbReference>
<comment type="caution">
    <text evidence="8">The sequence shown here is derived from an EMBL/GenBank/DDBJ whole genome shotgun (WGS) entry which is preliminary data.</text>
</comment>
<accession>A0A556PS11</accession>
<evidence type="ECO:0000256" key="6">
    <source>
        <dbReference type="SAM" id="Coils"/>
    </source>
</evidence>
<dbReference type="CDD" id="cd00520">
    <property type="entry name" value="RRF"/>
    <property type="match status" value="1"/>
</dbReference>
<dbReference type="FunFam" id="1.10.132.20:FF:000001">
    <property type="entry name" value="Ribosome-recycling factor"/>
    <property type="match status" value="1"/>
</dbReference>
<dbReference type="Gene3D" id="3.30.1360.40">
    <property type="match status" value="1"/>
</dbReference>
<dbReference type="Gene3D" id="1.10.132.20">
    <property type="entry name" value="Ribosome-recycling factor"/>
    <property type="match status" value="1"/>
</dbReference>
<sequence>MSQSIINETKTKMDDAIKAFSRQLATVRAGRANPAILDTVYVDYYGANTPLNQLATISAPEARLLVVTPFDKSSIGDVEKGILKADLGLTPNNDGNVIRINIPALTEERRKELVKVSRKYAEEARVQIRNIRREANDQLKKLEKDSEITEDELRSNQDEVQKITDNSIGEIDASLQSKENEILEV</sequence>
<dbReference type="PANTHER" id="PTHR20982">
    <property type="entry name" value="RIBOSOME RECYCLING FACTOR"/>
    <property type="match status" value="1"/>
</dbReference>
<evidence type="ECO:0000313" key="8">
    <source>
        <dbReference type="EMBL" id="TSJ67181.1"/>
    </source>
</evidence>
<evidence type="ECO:0000256" key="2">
    <source>
        <dbReference type="ARBA" id="ARBA00005912"/>
    </source>
</evidence>
<dbReference type="InterPro" id="IPR002661">
    <property type="entry name" value="Ribosome_recyc_fac"/>
</dbReference>
<comment type="similarity">
    <text evidence="2 5">Belongs to the RRF family.</text>
</comment>
<evidence type="ECO:0000256" key="3">
    <source>
        <dbReference type="ARBA" id="ARBA00022490"/>
    </source>
</evidence>
<comment type="function">
    <text evidence="5">Responsible for the release of ribosomes from messenger RNA at the termination of protein biosynthesis. May increase the efficiency of translation by recycling ribosomes from one round of translation to another.</text>
</comment>
<feature type="coiled-coil region" evidence="6">
    <location>
        <begin position="121"/>
        <end position="159"/>
    </location>
</feature>
<dbReference type="FunFam" id="3.30.1360.40:FF:000001">
    <property type="entry name" value="Ribosome-recycling factor"/>
    <property type="match status" value="1"/>
</dbReference>
<protein>
    <recommendedName>
        <fullName evidence="5">Ribosome-recycling factor</fullName>
        <shortName evidence="5">RRF</shortName>
    </recommendedName>
    <alternativeName>
        <fullName evidence="5">Ribosome-releasing factor</fullName>
    </alternativeName>
</protein>
<keyword evidence="4 5" id="KW-0648">Protein biosynthesis</keyword>
<dbReference type="AlphaFoldDB" id="A0A556PS11"/>
<gene>
    <name evidence="5" type="primary">frr</name>
    <name evidence="8" type="ORF">FPQ13_02690</name>
</gene>
<evidence type="ECO:0000256" key="4">
    <source>
        <dbReference type="ARBA" id="ARBA00022917"/>
    </source>
</evidence>
<dbReference type="GO" id="GO:0043023">
    <property type="term" value="F:ribosomal large subunit binding"/>
    <property type="evidence" value="ECO:0007669"/>
    <property type="project" value="TreeGrafter"/>
</dbReference>
<dbReference type="SUPFAM" id="SSF55194">
    <property type="entry name" value="Ribosome recycling factor, RRF"/>
    <property type="match status" value="1"/>
</dbReference>
<keyword evidence="9" id="KW-1185">Reference proteome</keyword>
<feature type="domain" description="Ribosome recycling factor" evidence="7">
    <location>
        <begin position="21"/>
        <end position="183"/>
    </location>
</feature>
<keyword evidence="6" id="KW-0175">Coiled coil</keyword>
<keyword evidence="3 5" id="KW-0963">Cytoplasm</keyword>
<evidence type="ECO:0000313" key="9">
    <source>
        <dbReference type="Proteomes" id="UP000316425"/>
    </source>
</evidence>
<reference evidence="8 9" key="1">
    <citation type="submission" date="2019-07" db="EMBL/GenBank/DDBJ databases">
        <title>Allobacillus sp. nov. SKP isolated from shrimp paste of Euphausiacea.</title>
        <authorList>
            <person name="Kanchanasin P."/>
            <person name="Tanasupawat S."/>
            <person name="Shi W."/>
            <person name="Wu L."/>
            <person name="Ma J."/>
        </authorList>
    </citation>
    <scope>NUCLEOTIDE SEQUENCE [LARGE SCALE GENOMIC DNA]</scope>
    <source>
        <strain evidence="8 9">SKP4-8</strain>
    </source>
</reference>
<dbReference type="HAMAP" id="MF_00040">
    <property type="entry name" value="RRF"/>
    <property type="match status" value="1"/>
</dbReference>
<dbReference type="RefSeq" id="WP_144087771.1">
    <property type="nucleotide sequence ID" value="NZ_VMHE01000002.1"/>
</dbReference>
<dbReference type="Pfam" id="PF01765">
    <property type="entry name" value="RRF"/>
    <property type="match status" value="1"/>
</dbReference>
<dbReference type="Proteomes" id="UP000316425">
    <property type="component" value="Unassembled WGS sequence"/>
</dbReference>
<dbReference type="EMBL" id="VMHE01000002">
    <property type="protein sequence ID" value="TSJ67181.1"/>
    <property type="molecule type" value="Genomic_DNA"/>
</dbReference>
<dbReference type="OrthoDB" id="9804006at2"/>
<dbReference type="NCBIfam" id="TIGR00496">
    <property type="entry name" value="frr"/>
    <property type="match status" value="1"/>
</dbReference>
<proteinExistence type="inferred from homology"/>
<dbReference type="InterPro" id="IPR023584">
    <property type="entry name" value="Ribosome_recyc_fac_dom"/>
</dbReference>
<evidence type="ECO:0000259" key="7">
    <source>
        <dbReference type="Pfam" id="PF01765"/>
    </source>
</evidence>
<comment type="subcellular location">
    <subcellularLocation>
        <location evidence="1 5">Cytoplasm</location>
    </subcellularLocation>
</comment>